<dbReference type="PANTHER" id="PTHR43201:SF8">
    <property type="entry name" value="ACYL-COA SYNTHETASE FAMILY MEMBER 3"/>
    <property type="match status" value="1"/>
</dbReference>
<dbReference type="Proteomes" id="UP000298327">
    <property type="component" value="Unassembled WGS sequence"/>
</dbReference>
<dbReference type="AlphaFoldDB" id="A0A4Y9ZCB6"/>
<dbReference type="InterPro" id="IPR042099">
    <property type="entry name" value="ANL_N_sf"/>
</dbReference>
<protein>
    <recommendedName>
        <fullName evidence="2">AMP-dependent synthetase/ligase domain-containing protein</fullName>
    </recommendedName>
</protein>
<evidence type="ECO:0000313" key="4">
    <source>
        <dbReference type="Proteomes" id="UP000298327"/>
    </source>
</evidence>
<organism evidence="3 4">
    <name type="scientific">Dentipellis fragilis</name>
    <dbReference type="NCBI Taxonomy" id="205917"/>
    <lineage>
        <taxon>Eukaryota</taxon>
        <taxon>Fungi</taxon>
        <taxon>Dikarya</taxon>
        <taxon>Basidiomycota</taxon>
        <taxon>Agaricomycotina</taxon>
        <taxon>Agaricomycetes</taxon>
        <taxon>Russulales</taxon>
        <taxon>Hericiaceae</taxon>
        <taxon>Dentipellis</taxon>
    </lineage>
</organism>
<accession>A0A4Y9ZCB6</accession>
<dbReference type="Gene3D" id="3.40.50.12780">
    <property type="entry name" value="N-terminal domain of ligase-like"/>
    <property type="match status" value="1"/>
</dbReference>
<dbReference type="InterPro" id="IPR000873">
    <property type="entry name" value="AMP-dep_synth/lig_dom"/>
</dbReference>
<name>A0A4Y9ZCB6_9AGAM</name>
<keyword evidence="4" id="KW-1185">Reference proteome</keyword>
<evidence type="ECO:0000313" key="3">
    <source>
        <dbReference type="EMBL" id="TFY71049.1"/>
    </source>
</evidence>
<proteinExistence type="inferred from homology"/>
<dbReference type="PANTHER" id="PTHR43201">
    <property type="entry name" value="ACYL-COA SYNTHETASE"/>
    <property type="match status" value="1"/>
</dbReference>
<evidence type="ECO:0000259" key="2">
    <source>
        <dbReference type="Pfam" id="PF00501"/>
    </source>
</evidence>
<dbReference type="Gene3D" id="3.30.300.30">
    <property type="match status" value="1"/>
</dbReference>
<evidence type="ECO:0000256" key="1">
    <source>
        <dbReference type="ARBA" id="ARBA00006432"/>
    </source>
</evidence>
<dbReference type="InterPro" id="IPR045851">
    <property type="entry name" value="AMP-bd_C_sf"/>
</dbReference>
<reference evidence="3 4" key="1">
    <citation type="submission" date="2019-02" db="EMBL/GenBank/DDBJ databases">
        <title>Genome sequencing of the rare red list fungi Dentipellis fragilis.</title>
        <authorList>
            <person name="Buettner E."/>
            <person name="Kellner H."/>
        </authorList>
    </citation>
    <scope>NUCLEOTIDE SEQUENCE [LARGE SCALE GENOMIC DNA]</scope>
    <source>
        <strain evidence="3 4">DSM 105465</strain>
    </source>
</reference>
<dbReference type="STRING" id="205917.A0A4Y9ZCB6"/>
<dbReference type="OrthoDB" id="429813at2759"/>
<dbReference type="GO" id="GO:0006631">
    <property type="term" value="P:fatty acid metabolic process"/>
    <property type="evidence" value="ECO:0007669"/>
    <property type="project" value="TreeGrafter"/>
</dbReference>
<dbReference type="Pfam" id="PF00501">
    <property type="entry name" value="AMP-binding"/>
    <property type="match status" value="1"/>
</dbReference>
<gene>
    <name evidence="3" type="ORF">EVG20_g1947</name>
</gene>
<comment type="similarity">
    <text evidence="1">Belongs to the ATP-dependent AMP-binding enzyme family.</text>
</comment>
<sequence length="617" mass="68786">MSLHFALINLSVQLTAKKFPPERPLLSPRQLSGTTESGALQIHPTLWDLQFPRILTISPESSPDNGISAVSPLASIAVHPSEKMARSHLSVLETSASAYASSPAFRIPRCDLQSGEAQDWDTVTFSQFHRHVELFARYWARKLKGDHVPQRSVIGMWLGGMTYLDVLHIYGVSRAGYIPQLFSIRLPNPTVISELLRKADAKALIFDPSFESVVGEIPLPSHRFIDMADADPQDEPLPILPPITDDDIVFVFHTSGSTSGSPKLVPCNYTWMNATINKSYQVSKPLREGKRDVTVWMGSMCHIGQTFMLIGSIQHGTCTIQPSKIAFSSDELASMTVKCGLNRLNQFAAFLAVQIRRSRDNPKLLSLLRSFDEILYSGLPLAREEEEFGYQQGLKLRNLFGSTECGAMLSSIGGGDHRAPLLRPLDFTSYGFHSVVPKNAPASEGGLQTTSSQLLELVILSDSGDCPHRSLRAADGHYHTGDLFFEVEPGHYLFRGRDDDWIKSENSLRCDTKAIEDNVRATCPELISECVVVGNGRPSPALFIEPSTDMDQKKLKREILRRTRQFHSRRYLHERITSANMIVIVEPGSLPRTVTKGNIRRTAIEEQYRSVLDNLYV</sequence>
<dbReference type="SUPFAM" id="SSF56801">
    <property type="entry name" value="Acetyl-CoA synthetase-like"/>
    <property type="match status" value="1"/>
</dbReference>
<feature type="domain" description="AMP-dependent synthetase/ligase" evidence="2">
    <location>
        <begin position="111"/>
        <end position="411"/>
    </location>
</feature>
<comment type="caution">
    <text evidence="3">The sequence shown here is derived from an EMBL/GenBank/DDBJ whole genome shotgun (WGS) entry which is preliminary data.</text>
</comment>
<dbReference type="Pfam" id="PF23562">
    <property type="entry name" value="AMP-binding_C_3"/>
    <property type="match status" value="1"/>
</dbReference>
<dbReference type="GO" id="GO:0031956">
    <property type="term" value="F:medium-chain fatty acid-CoA ligase activity"/>
    <property type="evidence" value="ECO:0007669"/>
    <property type="project" value="TreeGrafter"/>
</dbReference>
<dbReference type="EMBL" id="SEOQ01000069">
    <property type="protein sequence ID" value="TFY71049.1"/>
    <property type="molecule type" value="Genomic_DNA"/>
</dbReference>